<dbReference type="InterPro" id="IPR007848">
    <property type="entry name" value="Small_mtfrase_dom"/>
</dbReference>
<keyword evidence="3" id="KW-0489">Methyltransferase</keyword>
<protein>
    <submittedName>
        <fullName evidence="7">Uncharacterized protein</fullName>
    </submittedName>
</protein>
<dbReference type="GO" id="GO:0006364">
    <property type="term" value="P:rRNA processing"/>
    <property type="evidence" value="ECO:0007669"/>
    <property type="project" value="UniProtKB-KW"/>
</dbReference>
<evidence type="ECO:0000256" key="4">
    <source>
        <dbReference type="ARBA" id="ARBA00022679"/>
    </source>
</evidence>
<evidence type="ECO:0000313" key="8">
    <source>
        <dbReference type="Proteomes" id="UP000093501"/>
    </source>
</evidence>
<dbReference type="GO" id="GO:0003676">
    <property type="term" value="F:nucleic acid binding"/>
    <property type="evidence" value="ECO:0007669"/>
    <property type="project" value="InterPro"/>
</dbReference>
<keyword evidence="2" id="KW-0698">rRNA processing</keyword>
<dbReference type="SUPFAM" id="SSF53335">
    <property type="entry name" value="S-adenosyl-L-methionine-dependent methyltransferases"/>
    <property type="match status" value="1"/>
</dbReference>
<feature type="domain" description="Methyltransferase small" evidence="5">
    <location>
        <begin position="157"/>
        <end position="325"/>
    </location>
</feature>
<dbReference type="GO" id="GO:0032259">
    <property type="term" value="P:methylation"/>
    <property type="evidence" value="ECO:0007669"/>
    <property type="project" value="UniProtKB-KW"/>
</dbReference>
<dbReference type="GO" id="GO:0008170">
    <property type="term" value="F:N-methyltransferase activity"/>
    <property type="evidence" value="ECO:0007669"/>
    <property type="project" value="UniProtKB-ARBA"/>
</dbReference>
<dbReference type="PANTHER" id="PTHR47816:SF5">
    <property type="entry name" value="RIBOSOMAL RNA LARGE SUBUNIT METHYLTRANSFERASE G"/>
    <property type="match status" value="1"/>
</dbReference>
<organism evidence="7 8">
    <name type="scientific">Tessaracoccus lapidicaptus</name>
    <dbReference type="NCBI Taxonomy" id="1427523"/>
    <lineage>
        <taxon>Bacteria</taxon>
        <taxon>Bacillati</taxon>
        <taxon>Actinomycetota</taxon>
        <taxon>Actinomycetes</taxon>
        <taxon>Propionibacteriales</taxon>
        <taxon>Propionibacteriaceae</taxon>
        <taxon>Tessaracoccus</taxon>
    </lineage>
</organism>
<sequence length="330" mass="35411">MRDAVDDLIWDEAPRQAGAVALLDAPALLDDARTLTDDVRVWCDDWRDAELVPAEYLVEHPTDLAGVDLALARLPKSLGALDEMCAVVQGATDVTFIGGARIKHLNRSMNEVLGRHFTAVSASLGRAKSRVLRAWGPNGLPNEWPKVREHPELGFAVAAHGATFGGTKIDPGSRLLISALAGAGRTPGLEGDDVLDFGCGNGTLTMWLAREGRRVSATDVSWSAVAATAVAAEVNRVDVDVAWGPGLAAQADASVDAIVTNPPFHRGMAKDSEDTLAMFDDARRVLRPGGQLWCVFNSHLPWRRELNDRVGPTRVAAQDPQYTVTVTTAR</sequence>
<keyword evidence="8" id="KW-1185">Reference proteome</keyword>
<evidence type="ECO:0000259" key="6">
    <source>
        <dbReference type="Pfam" id="PF26049"/>
    </source>
</evidence>
<dbReference type="Pfam" id="PF05175">
    <property type="entry name" value="MTS"/>
    <property type="match status" value="1"/>
</dbReference>
<dbReference type="CDD" id="cd02440">
    <property type="entry name" value="AdoMet_MTases"/>
    <property type="match status" value="1"/>
</dbReference>
<evidence type="ECO:0000256" key="1">
    <source>
        <dbReference type="ARBA" id="ARBA00022490"/>
    </source>
</evidence>
<accession>A0A1C0AS85</accession>
<feature type="domain" description="RlmG N-terminal" evidence="6">
    <location>
        <begin position="65"/>
        <end position="133"/>
    </location>
</feature>
<comment type="caution">
    <text evidence="7">The sequence shown here is derived from an EMBL/GenBank/DDBJ whole genome shotgun (WGS) entry which is preliminary data.</text>
</comment>
<dbReference type="InterPro" id="IPR002052">
    <property type="entry name" value="DNA_methylase_N6_adenine_CS"/>
</dbReference>
<dbReference type="Proteomes" id="UP000093501">
    <property type="component" value="Unassembled WGS sequence"/>
</dbReference>
<dbReference type="InterPro" id="IPR029063">
    <property type="entry name" value="SAM-dependent_MTases_sf"/>
</dbReference>
<dbReference type="PROSITE" id="PS00092">
    <property type="entry name" value="N6_MTASE"/>
    <property type="match status" value="1"/>
</dbReference>
<evidence type="ECO:0000313" key="7">
    <source>
        <dbReference type="EMBL" id="OCL37035.1"/>
    </source>
</evidence>
<keyword evidence="4" id="KW-0808">Transferase</keyword>
<dbReference type="PANTHER" id="PTHR47816">
    <property type="entry name" value="RIBOSOMAL RNA SMALL SUBUNIT METHYLTRANSFERASE C"/>
    <property type="match status" value="1"/>
</dbReference>
<reference evidence="8" key="1">
    <citation type="submission" date="2016-07" db="EMBL/GenBank/DDBJ databases">
        <authorList>
            <person name="Florea S."/>
            <person name="Webb J.S."/>
            <person name="Jaromczyk J."/>
            <person name="Schardl C.L."/>
        </authorList>
    </citation>
    <scope>NUCLEOTIDE SEQUENCE [LARGE SCALE GENOMIC DNA]</scope>
    <source>
        <strain evidence="8">IPBSL-7</strain>
    </source>
</reference>
<dbReference type="Pfam" id="PF26049">
    <property type="entry name" value="RLMG_N"/>
    <property type="match status" value="1"/>
</dbReference>
<dbReference type="GO" id="GO:0008757">
    <property type="term" value="F:S-adenosylmethionine-dependent methyltransferase activity"/>
    <property type="evidence" value="ECO:0007669"/>
    <property type="project" value="InterPro"/>
</dbReference>
<dbReference type="InterPro" id="IPR046977">
    <property type="entry name" value="RsmC/RlmG"/>
</dbReference>
<evidence type="ECO:0000259" key="5">
    <source>
        <dbReference type="Pfam" id="PF05175"/>
    </source>
</evidence>
<proteinExistence type="predicted"/>
<evidence type="ECO:0000256" key="2">
    <source>
        <dbReference type="ARBA" id="ARBA00022552"/>
    </source>
</evidence>
<name>A0A1C0AS85_9ACTN</name>
<dbReference type="InterPro" id="IPR058679">
    <property type="entry name" value="RlmG_N"/>
</dbReference>
<evidence type="ECO:0000256" key="3">
    <source>
        <dbReference type="ARBA" id="ARBA00022603"/>
    </source>
</evidence>
<dbReference type="EMBL" id="MBQD01000003">
    <property type="protein sequence ID" value="OCL37035.1"/>
    <property type="molecule type" value="Genomic_DNA"/>
</dbReference>
<gene>
    <name evidence="7" type="ORF">BCR15_12310</name>
</gene>
<keyword evidence="1" id="KW-0963">Cytoplasm</keyword>
<dbReference type="AlphaFoldDB" id="A0A1C0AS85"/>
<dbReference type="RefSeq" id="WP_068749750.1">
    <property type="nucleotide sequence ID" value="NZ_MBQD01000003.1"/>
</dbReference>
<dbReference type="Gene3D" id="3.40.50.150">
    <property type="entry name" value="Vaccinia Virus protein VP39"/>
    <property type="match status" value="2"/>
</dbReference>